<evidence type="ECO:0000256" key="4">
    <source>
        <dbReference type="ARBA" id="ARBA00022679"/>
    </source>
</evidence>
<evidence type="ECO:0000256" key="6">
    <source>
        <dbReference type="ARBA" id="ARBA00022842"/>
    </source>
</evidence>
<dbReference type="CDD" id="cd01169">
    <property type="entry name" value="HMPP_kinase"/>
    <property type="match status" value="1"/>
</dbReference>
<evidence type="ECO:0000256" key="5">
    <source>
        <dbReference type="ARBA" id="ARBA00022723"/>
    </source>
</evidence>
<dbReference type="PANTHER" id="PTHR20858">
    <property type="entry name" value="PHOSPHOMETHYLPYRIMIDINE KINASE"/>
    <property type="match status" value="1"/>
</dbReference>
<keyword evidence="12" id="KW-1185">Reference proteome</keyword>
<comment type="pathway">
    <text evidence="2">Cofactor biosynthesis; thiamine diphosphate biosynthesis.</text>
</comment>
<dbReference type="EMBL" id="CP036200">
    <property type="protein sequence ID" value="QBF84712.1"/>
    <property type="molecule type" value="Genomic_DNA"/>
</dbReference>
<dbReference type="GO" id="GO:0009229">
    <property type="term" value="P:thiamine diphosphate biosynthetic process"/>
    <property type="evidence" value="ECO:0007669"/>
    <property type="project" value="UniProtKB-UniPathway"/>
</dbReference>
<keyword evidence="8" id="KW-0511">Multifunctional enzyme</keyword>
<dbReference type="SUPFAM" id="SSF51391">
    <property type="entry name" value="Thiamin phosphate synthase"/>
    <property type="match status" value="1"/>
</dbReference>
<evidence type="ECO:0000313" key="12">
    <source>
        <dbReference type="Proteomes" id="UP000291106"/>
    </source>
</evidence>
<organism evidence="11 12">
    <name type="scientific">Shewanella maritima</name>
    <dbReference type="NCBI Taxonomy" id="2520507"/>
    <lineage>
        <taxon>Bacteria</taxon>
        <taxon>Pseudomonadati</taxon>
        <taxon>Pseudomonadota</taxon>
        <taxon>Gammaproteobacteria</taxon>
        <taxon>Alteromonadales</taxon>
        <taxon>Shewanellaceae</taxon>
        <taxon>Shewanella</taxon>
    </lineage>
</organism>
<sequence>MANTSQSKSINNNASKPIVWTIAGSDSGGGAGIQADLATIVDLDCHPCTLITAITAQNTVAVTRVASVSEQDFTAQLDALLADLAPSVIKIGLLTEQSQVSAIANMLAKVNSKESKTKTVPVILDPVMVASCGDALASSLDFSPLKGLITLITPNQHELARLVDDNYRPLLQLNLSKLSQIEQDALTLGRLLDCHVLVTGGDALSGEQVGLETSRNTPKAQDVYVTRFVAGASVDHNDKTFVLSSPMLDGSNNHGTGCTLSSAVACFLAHGLVLHDAVVLAKAYVNKGLANGYAKGAGKGCLARTGWPHDLTLMPSVDLLNQSMPTVEFAELPQVMDVYPVVDDIKLLENLCRAGCNTVQLRLKSQALPNTDAYDVEQQSFEKQIIRAVRIGRDTNSQVFINDHWQLALKHGAFGVHLGQEDVATADLEALANAGVALGLSSHSYFEILLAHQLRPSYIATGHIFATQTKKMPSAPQGLIQLARYSELLNPHYQTLAIGGINQANLDEVSATQVASIAVVSAITKAADPIEAFKRLRDDWLAGKTVIGAKRLAKDLSDAS</sequence>
<dbReference type="InterPro" id="IPR004399">
    <property type="entry name" value="HMP/HMP-P_kinase_dom"/>
</dbReference>
<dbReference type="PANTHER" id="PTHR20858:SF17">
    <property type="entry name" value="HYDROXYMETHYLPYRIMIDINE_PHOSPHOMETHYLPYRIMIDINE KINASE THI20-RELATED"/>
    <property type="match status" value="1"/>
</dbReference>
<dbReference type="InterPro" id="IPR013785">
    <property type="entry name" value="Aldolase_TIM"/>
</dbReference>
<dbReference type="GO" id="GO:0008902">
    <property type="term" value="F:hydroxymethylpyrimidine kinase activity"/>
    <property type="evidence" value="ECO:0007669"/>
    <property type="project" value="UniProtKB-EC"/>
</dbReference>
<dbReference type="InterPro" id="IPR036206">
    <property type="entry name" value="ThiamineP_synth_sf"/>
</dbReference>
<evidence type="ECO:0000313" key="11">
    <source>
        <dbReference type="EMBL" id="QBF84712.1"/>
    </source>
</evidence>
<dbReference type="InterPro" id="IPR022998">
    <property type="entry name" value="ThiamineP_synth_TenI"/>
</dbReference>
<feature type="domain" description="Thiamine phosphate synthase/TenI" evidence="9">
    <location>
        <begin position="344"/>
        <end position="523"/>
    </location>
</feature>
<dbReference type="Gene3D" id="3.40.1190.20">
    <property type="match status" value="1"/>
</dbReference>
<dbReference type="KEGG" id="smai:EXU30_20090"/>
<dbReference type="FunFam" id="3.20.20.70:FF:000064">
    <property type="entry name" value="Thiamine-phosphate synthase"/>
    <property type="match status" value="1"/>
</dbReference>
<feature type="domain" description="Pyridoxamine kinase/Phosphomethylpyrimidine kinase" evidence="10">
    <location>
        <begin position="26"/>
        <end position="300"/>
    </location>
</feature>
<gene>
    <name evidence="11" type="ORF">EXU30_20090</name>
</gene>
<dbReference type="InterPro" id="IPR029056">
    <property type="entry name" value="Ribokinase-like"/>
</dbReference>
<dbReference type="Gene3D" id="3.20.20.70">
    <property type="entry name" value="Aldolase class I"/>
    <property type="match status" value="1"/>
</dbReference>
<dbReference type="GO" id="GO:0009228">
    <property type="term" value="P:thiamine biosynthetic process"/>
    <property type="evidence" value="ECO:0007669"/>
    <property type="project" value="UniProtKB-KW"/>
</dbReference>
<dbReference type="GO" id="GO:0005829">
    <property type="term" value="C:cytosol"/>
    <property type="evidence" value="ECO:0007669"/>
    <property type="project" value="TreeGrafter"/>
</dbReference>
<keyword evidence="6" id="KW-0460">Magnesium</keyword>
<name>A0A411PME7_9GAMM</name>
<comment type="cofactor">
    <cofactor evidence="1">
        <name>Mg(2+)</name>
        <dbReference type="ChEBI" id="CHEBI:18420"/>
    </cofactor>
</comment>
<dbReference type="Proteomes" id="UP000291106">
    <property type="component" value="Chromosome"/>
</dbReference>
<keyword evidence="4" id="KW-0808">Transferase</keyword>
<dbReference type="InterPro" id="IPR013749">
    <property type="entry name" value="PM/HMP-P_kinase-1"/>
</dbReference>
<dbReference type="SUPFAM" id="SSF53613">
    <property type="entry name" value="Ribokinase-like"/>
    <property type="match status" value="1"/>
</dbReference>
<evidence type="ECO:0000256" key="1">
    <source>
        <dbReference type="ARBA" id="ARBA00001946"/>
    </source>
</evidence>
<dbReference type="OrthoDB" id="9810880at2"/>
<evidence type="ECO:0000256" key="7">
    <source>
        <dbReference type="ARBA" id="ARBA00022977"/>
    </source>
</evidence>
<accession>A0A411PME7</accession>
<dbReference type="Pfam" id="PF02581">
    <property type="entry name" value="TMP-TENI"/>
    <property type="match status" value="1"/>
</dbReference>
<reference evidence="11 12" key="1">
    <citation type="submission" date="2019-02" db="EMBL/GenBank/DDBJ databases">
        <title>Shewanella sp. D4-2 isolated from Dokdo Island.</title>
        <authorList>
            <person name="Baek K."/>
        </authorList>
    </citation>
    <scope>NUCLEOTIDE SEQUENCE [LARGE SCALE GENOMIC DNA]</scope>
    <source>
        <strain evidence="11 12">D4-2</strain>
    </source>
</reference>
<evidence type="ECO:0000259" key="9">
    <source>
        <dbReference type="Pfam" id="PF02581"/>
    </source>
</evidence>
<dbReference type="UniPathway" id="UPA00060">
    <property type="reaction ID" value="UER00138"/>
</dbReference>
<proteinExistence type="predicted"/>
<keyword evidence="5" id="KW-0479">Metal-binding</keyword>
<dbReference type="AlphaFoldDB" id="A0A411PME7"/>
<dbReference type="CDD" id="cd00564">
    <property type="entry name" value="TMP_TenI"/>
    <property type="match status" value="1"/>
</dbReference>
<evidence type="ECO:0000256" key="8">
    <source>
        <dbReference type="ARBA" id="ARBA00023268"/>
    </source>
</evidence>
<evidence type="ECO:0000256" key="3">
    <source>
        <dbReference type="ARBA" id="ARBA00012135"/>
    </source>
</evidence>
<dbReference type="GO" id="GO:0046872">
    <property type="term" value="F:metal ion binding"/>
    <property type="evidence" value="ECO:0007669"/>
    <property type="project" value="UniProtKB-KW"/>
</dbReference>
<dbReference type="Pfam" id="PF08543">
    <property type="entry name" value="Phos_pyr_kin"/>
    <property type="match status" value="1"/>
</dbReference>
<dbReference type="RefSeq" id="WP_130603091.1">
    <property type="nucleotide sequence ID" value="NZ_CP036200.1"/>
</dbReference>
<evidence type="ECO:0000259" key="10">
    <source>
        <dbReference type="Pfam" id="PF08543"/>
    </source>
</evidence>
<dbReference type="GO" id="GO:0008972">
    <property type="term" value="F:phosphomethylpyrimidine kinase activity"/>
    <property type="evidence" value="ECO:0007669"/>
    <property type="project" value="InterPro"/>
</dbReference>
<keyword evidence="7" id="KW-0784">Thiamine biosynthesis</keyword>
<protein>
    <recommendedName>
        <fullName evidence="3">hydroxymethylpyrimidine kinase</fullName>
        <ecNumber evidence="3">2.7.1.49</ecNumber>
    </recommendedName>
</protein>
<dbReference type="EC" id="2.7.1.49" evidence="3"/>
<evidence type="ECO:0000256" key="2">
    <source>
        <dbReference type="ARBA" id="ARBA00004948"/>
    </source>
</evidence>